<evidence type="ECO:0000313" key="2">
    <source>
        <dbReference type="EMBL" id="OXV09253.1"/>
    </source>
</evidence>
<proteinExistence type="predicted"/>
<comment type="caution">
    <text evidence="2">The sequence shown here is derived from an EMBL/GenBank/DDBJ whole genome shotgun (WGS) entry which is preliminary data.</text>
</comment>
<dbReference type="PANTHER" id="PTHR37535">
    <property type="entry name" value="FLUG DOMAIN PROTEIN"/>
    <property type="match status" value="1"/>
</dbReference>
<evidence type="ECO:0000313" key="3">
    <source>
        <dbReference type="Proteomes" id="UP000243515"/>
    </source>
</evidence>
<name>A0A232LYK5_9EURO</name>
<organism evidence="2 3">
    <name type="scientific">Elaphomyces granulatus</name>
    <dbReference type="NCBI Taxonomy" id="519963"/>
    <lineage>
        <taxon>Eukaryota</taxon>
        <taxon>Fungi</taxon>
        <taxon>Dikarya</taxon>
        <taxon>Ascomycota</taxon>
        <taxon>Pezizomycotina</taxon>
        <taxon>Eurotiomycetes</taxon>
        <taxon>Eurotiomycetidae</taxon>
        <taxon>Eurotiales</taxon>
        <taxon>Elaphomycetaceae</taxon>
        <taxon>Elaphomyces</taxon>
    </lineage>
</organism>
<dbReference type="EMBL" id="NPHW01003627">
    <property type="protein sequence ID" value="OXV09253.1"/>
    <property type="molecule type" value="Genomic_DNA"/>
</dbReference>
<protein>
    <submittedName>
        <fullName evidence="2">Uncharacterized protein</fullName>
    </submittedName>
</protein>
<feature type="compositionally biased region" description="Polar residues" evidence="1">
    <location>
        <begin position="37"/>
        <end position="50"/>
    </location>
</feature>
<gene>
    <name evidence="2" type="ORF">Egran_02985</name>
</gene>
<dbReference type="Proteomes" id="UP000243515">
    <property type="component" value="Unassembled WGS sequence"/>
</dbReference>
<feature type="non-terminal residue" evidence="2">
    <location>
        <position position="228"/>
    </location>
</feature>
<evidence type="ECO:0000256" key="1">
    <source>
        <dbReference type="SAM" id="MobiDB-lite"/>
    </source>
</evidence>
<dbReference type="AlphaFoldDB" id="A0A232LYK5"/>
<sequence length="228" mass="25882">MLHEHAVILTLSSSFPFAVSSLVDYLDHGASLGPGENKSQNESDAGSTVSEIFLDNGSDSDLELGSEDSDDDDDLGDDSFDDEGQLPPEHYLAEAESLDISQLRQKRYSDGTQEKLDETRVYWNRYCRHIGCDPVQHWQWISASDETVRFLYGFFGWRCDIRRGKNGRYCPGIGYKSSLESFWKWWHLILKQEAVSGLGKDTIVKVQDIIAIVAERKGLELTRRPKKN</sequence>
<accession>A0A232LYK5</accession>
<dbReference type="OrthoDB" id="3544487at2759"/>
<feature type="compositionally biased region" description="Acidic residues" evidence="1">
    <location>
        <begin position="58"/>
        <end position="84"/>
    </location>
</feature>
<feature type="region of interest" description="Disordered" evidence="1">
    <location>
        <begin position="33"/>
        <end position="86"/>
    </location>
</feature>
<reference evidence="2 3" key="1">
    <citation type="journal article" date="2015" name="Environ. Microbiol.">
        <title>Metagenome sequence of Elaphomyces granulatus from sporocarp tissue reveals Ascomycota ectomycorrhizal fingerprints of genome expansion and a Proteobacteria-rich microbiome.</title>
        <authorList>
            <person name="Quandt C.A."/>
            <person name="Kohler A."/>
            <person name="Hesse C.N."/>
            <person name="Sharpton T.J."/>
            <person name="Martin F."/>
            <person name="Spatafora J.W."/>
        </authorList>
    </citation>
    <scope>NUCLEOTIDE SEQUENCE [LARGE SCALE GENOMIC DNA]</scope>
    <source>
        <strain evidence="2 3">OSC145934</strain>
    </source>
</reference>
<keyword evidence="3" id="KW-1185">Reference proteome</keyword>
<dbReference type="PANTHER" id="PTHR37535:SF2">
    <property type="entry name" value="FINGER DOMAIN PROTEIN, PUTATIVE (AFU_ORTHOLOGUE AFUA_6G09300)-RELATED"/>
    <property type="match status" value="1"/>
</dbReference>